<dbReference type="Gene3D" id="1.20.5.470">
    <property type="entry name" value="Single helix bin"/>
    <property type="match status" value="1"/>
</dbReference>
<dbReference type="Pfam" id="PF20979">
    <property type="entry name" value="Arginosuc_syn_C"/>
    <property type="match status" value="1"/>
</dbReference>
<dbReference type="InterPro" id="IPR014729">
    <property type="entry name" value="Rossmann-like_a/b/a_fold"/>
</dbReference>
<dbReference type="InterPro" id="IPR023434">
    <property type="entry name" value="Arginosuc_synth_type_1_subfam"/>
</dbReference>
<evidence type="ECO:0000259" key="11">
    <source>
        <dbReference type="Pfam" id="PF20979"/>
    </source>
</evidence>
<feature type="domain" description="Arginosuccinate synthase C-terminal" evidence="11">
    <location>
        <begin position="175"/>
        <end position="390"/>
    </location>
</feature>
<feature type="binding site" evidence="9">
    <location>
        <position position="123"/>
    </location>
    <ligand>
        <name>L-aspartate</name>
        <dbReference type="ChEBI" id="CHEBI:29991"/>
    </ligand>
</feature>
<dbReference type="Gene3D" id="3.90.1260.10">
    <property type="entry name" value="Argininosuccinate synthetase, chain A, domain 2"/>
    <property type="match status" value="1"/>
</dbReference>
<dbReference type="InterPro" id="IPR048267">
    <property type="entry name" value="Arginosuc_syn_N"/>
</dbReference>
<dbReference type="PROSITE" id="PS00564">
    <property type="entry name" value="ARGININOSUCCIN_SYN_1"/>
    <property type="match status" value="1"/>
</dbReference>
<feature type="binding site" evidence="9">
    <location>
        <position position="122"/>
    </location>
    <ligand>
        <name>L-citrulline</name>
        <dbReference type="ChEBI" id="CHEBI:57743"/>
    </ligand>
</feature>
<keyword evidence="5 9" id="KW-0436">Ligase</keyword>
<feature type="binding site" evidence="9">
    <location>
        <position position="122"/>
    </location>
    <ligand>
        <name>L-aspartate</name>
        <dbReference type="ChEBI" id="CHEBI:29991"/>
    </ligand>
</feature>
<dbReference type="PANTHER" id="PTHR11587">
    <property type="entry name" value="ARGININOSUCCINATE SYNTHASE"/>
    <property type="match status" value="1"/>
</dbReference>
<dbReference type="CDD" id="cd01999">
    <property type="entry name" value="ASS"/>
    <property type="match status" value="1"/>
</dbReference>
<dbReference type="SUPFAM" id="SSF69864">
    <property type="entry name" value="Argininosuccinate synthetase, C-terminal domain"/>
    <property type="match status" value="1"/>
</dbReference>
<feature type="binding site" evidence="9">
    <location>
        <position position="86"/>
    </location>
    <ligand>
        <name>L-citrulline</name>
        <dbReference type="ChEBI" id="CHEBI:57743"/>
    </ligand>
</feature>
<feature type="binding site" evidence="9">
    <location>
        <position position="91"/>
    </location>
    <ligand>
        <name>L-citrulline</name>
        <dbReference type="ChEBI" id="CHEBI:57743"/>
    </ligand>
</feature>
<feature type="binding site" evidence="9">
    <location>
        <position position="272"/>
    </location>
    <ligand>
        <name>L-citrulline</name>
        <dbReference type="ChEBI" id="CHEBI:57743"/>
    </ligand>
</feature>
<proteinExistence type="inferred from homology"/>
<feature type="binding site" evidence="9">
    <location>
        <position position="184"/>
    </location>
    <ligand>
        <name>L-citrulline</name>
        <dbReference type="ChEBI" id="CHEBI:57743"/>
    </ligand>
</feature>
<evidence type="ECO:0000256" key="3">
    <source>
        <dbReference type="ARBA" id="ARBA00012286"/>
    </source>
</evidence>
<comment type="similarity">
    <text evidence="9">Belongs to the argininosuccinate synthase family. Type 1 subfamily.</text>
</comment>
<organism evidence="12 13">
    <name type="scientific">Acidipila rosea</name>
    <dbReference type="NCBI Taxonomy" id="768535"/>
    <lineage>
        <taxon>Bacteria</taxon>
        <taxon>Pseudomonadati</taxon>
        <taxon>Acidobacteriota</taxon>
        <taxon>Terriglobia</taxon>
        <taxon>Terriglobales</taxon>
        <taxon>Acidobacteriaceae</taxon>
        <taxon>Acidipila</taxon>
    </lineage>
</organism>
<protein>
    <recommendedName>
        <fullName evidence="3 9">Argininosuccinate synthase</fullName>
        <ecNumber evidence="3 9">6.3.4.5</ecNumber>
    </recommendedName>
    <alternativeName>
        <fullName evidence="9">Citrulline--aspartate ligase</fullName>
    </alternativeName>
</protein>
<dbReference type="RefSeq" id="WP_131999159.1">
    <property type="nucleotide sequence ID" value="NZ_SMGK01000007.1"/>
</dbReference>
<dbReference type="SUPFAM" id="SSF52402">
    <property type="entry name" value="Adenine nucleotide alpha hydrolases-like"/>
    <property type="match status" value="1"/>
</dbReference>
<dbReference type="PANTHER" id="PTHR11587:SF2">
    <property type="entry name" value="ARGININOSUCCINATE SYNTHASE"/>
    <property type="match status" value="1"/>
</dbReference>
<dbReference type="AlphaFoldDB" id="A0A4R1KXS0"/>
<keyword evidence="13" id="KW-1185">Reference proteome</keyword>
<dbReference type="GO" id="GO:0004055">
    <property type="term" value="F:argininosuccinate synthase activity"/>
    <property type="evidence" value="ECO:0007669"/>
    <property type="project" value="UniProtKB-UniRule"/>
</dbReference>
<comment type="subunit">
    <text evidence="2 9">Homotetramer.</text>
</comment>
<dbReference type="InterPro" id="IPR001518">
    <property type="entry name" value="Arginosuc_synth"/>
</dbReference>
<keyword evidence="9" id="KW-0963">Cytoplasm</keyword>
<comment type="subcellular location">
    <subcellularLocation>
        <location evidence="9">Cytoplasm</location>
    </subcellularLocation>
</comment>
<evidence type="ECO:0000256" key="6">
    <source>
        <dbReference type="ARBA" id="ARBA00022605"/>
    </source>
</evidence>
<dbReference type="InterPro" id="IPR048268">
    <property type="entry name" value="Arginosuc_syn_C"/>
</dbReference>
<name>A0A4R1KXS0_9BACT</name>
<dbReference type="GO" id="GO:0006526">
    <property type="term" value="P:L-arginine biosynthetic process"/>
    <property type="evidence" value="ECO:0007669"/>
    <property type="project" value="UniProtKB-UniRule"/>
</dbReference>
<dbReference type="NCBIfam" id="NF001770">
    <property type="entry name" value="PRK00509.1"/>
    <property type="match status" value="1"/>
</dbReference>
<sequence>MSKKVVLAYSGGLDTSIIIPWLNENYGLDVIAMVADVGQGEELDAVVEKAYKTGAKQVVVRDLRDEFVRDFVFPTVKAGAVYENKYLLGTSIARPVIAKHQVEVALEEGAEAVAHGCTGKGNDQVRFEHAYQALAPELKVIAPWREWTLKSREDCLDYAEAHGISVTASREKIHSRDRNLWHVSHEGGELEDANNAPLATTWTMTRSPQEAPDREETVVIGFEHGVPVSVGGMKLEPVQLVELLNEIGARNAIGRIDLVENRFVGMKSRGCYETPGGTLIVAAHRELEALTLDREVSHYKQHVALRYADIVYNGLWFTPMREALDAFVENTQQNVTGTVTLSLYKGNIGIKGRTSDFSLYSNDLSSFTMGDSYDQKDAKGFIQILGLPARTRARLLQKQKEAVK</sequence>
<accession>A0A4R1KXS0</accession>
<feature type="domain" description="Arginosuccinate synthase-like N-terminal" evidence="10">
    <location>
        <begin position="4"/>
        <end position="164"/>
    </location>
</feature>
<keyword evidence="8 9" id="KW-0067">ATP-binding</keyword>
<evidence type="ECO:0000313" key="13">
    <source>
        <dbReference type="Proteomes" id="UP000295210"/>
    </source>
</evidence>
<dbReference type="HAMAP" id="MF_00005">
    <property type="entry name" value="Arg_succ_synth_type1"/>
    <property type="match status" value="1"/>
</dbReference>
<dbReference type="InterPro" id="IPR024074">
    <property type="entry name" value="AS_cat/multimer_dom_body"/>
</dbReference>
<gene>
    <name evidence="9" type="primary">argG</name>
    <name evidence="12" type="ORF">C7378_3353</name>
</gene>
<dbReference type="Proteomes" id="UP000295210">
    <property type="component" value="Unassembled WGS sequence"/>
</dbReference>
<keyword evidence="7 9" id="KW-0547">Nucleotide-binding</keyword>
<dbReference type="OrthoDB" id="9801641at2"/>
<dbReference type="GO" id="GO:0000053">
    <property type="term" value="P:argininosuccinate metabolic process"/>
    <property type="evidence" value="ECO:0007669"/>
    <property type="project" value="TreeGrafter"/>
</dbReference>
<evidence type="ECO:0000256" key="9">
    <source>
        <dbReference type="HAMAP-Rule" id="MF_00005"/>
    </source>
</evidence>
<keyword evidence="6 9" id="KW-0028">Amino-acid biosynthesis</keyword>
<comment type="catalytic activity">
    <reaction evidence="9">
        <text>L-citrulline + L-aspartate + ATP = 2-(N(omega)-L-arginino)succinate + AMP + diphosphate + H(+)</text>
        <dbReference type="Rhea" id="RHEA:10932"/>
        <dbReference type="ChEBI" id="CHEBI:15378"/>
        <dbReference type="ChEBI" id="CHEBI:29991"/>
        <dbReference type="ChEBI" id="CHEBI:30616"/>
        <dbReference type="ChEBI" id="CHEBI:33019"/>
        <dbReference type="ChEBI" id="CHEBI:57472"/>
        <dbReference type="ChEBI" id="CHEBI:57743"/>
        <dbReference type="ChEBI" id="CHEBI:456215"/>
        <dbReference type="EC" id="6.3.4.5"/>
    </reaction>
</comment>
<feature type="binding site" evidence="9">
    <location>
        <begin position="8"/>
        <end position="16"/>
    </location>
    <ligand>
        <name>ATP</name>
        <dbReference type="ChEBI" id="CHEBI:30616"/>
    </ligand>
</feature>
<dbReference type="EMBL" id="SMGK01000007">
    <property type="protein sequence ID" value="TCK70198.1"/>
    <property type="molecule type" value="Genomic_DNA"/>
</dbReference>
<dbReference type="PROSITE" id="PS00565">
    <property type="entry name" value="ARGININOSUCCIN_SYN_2"/>
    <property type="match status" value="1"/>
</dbReference>
<dbReference type="GO" id="GO:0005524">
    <property type="term" value="F:ATP binding"/>
    <property type="evidence" value="ECO:0007669"/>
    <property type="project" value="UniProtKB-UniRule"/>
</dbReference>
<dbReference type="EC" id="6.3.4.5" evidence="3 9"/>
<dbReference type="GO" id="GO:0000050">
    <property type="term" value="P:urea cycle"/>
    <property type="evidence" value="ECO:0007669"/>
    <property type="project" value="TreeGrafter"/>
</dbReference>
<evidence type="ECO:0000313" key="12">
    <source>
        <dbReference type="EMBL" id="TCK70198.1"/>
    </source>
</evidence>
<dbReference type="UniPathway" id="UPA00068">
    <property type="reaction ID" value="UER00113"/>
</dbReference>
<dbReference type="NCBIfam" id="TIGR00032">
    <property type="entry name" value="argG"/>
    <property type="match status" value="1"/>
</dbReference>
<dbReference type="InterPro" id="IPR018223">
    <property type="entry name" value="Arginosuc_synth_CS"/>
</dbReference>
<feature type="binding site" evidence="9">
    <location>
        <position position="175"/>
    </location>
    <ligand>
        <name>L-citrulline</name>
        <dbReference type="ChEBI" id="CHEBI:57743"/>
    </ligand>
</feature>
<dbReference type="GO" id="GO:0005737">
    <property type="term" value="C:cytoplasm"/>
    <property type="evidence" value="ECO:0007669"/>
    <property type="project" value="UniProtKB-SubCell"/>
</dbReference>
<evidence type="ECO:0000256" key="2">
    <source>
        <dbReference type="ARBA" id="ARBA00011881"/>
    </source>
</evidence>
<comment type="pathway">
    <text evidence="1 9">Amino-acid biosynthesis; L-arginine biosynthesis; L-arginine from L-ornithine and carbamoyl phosphate: step 2/3.</text>
</comment>
<evidence type="ECO:0000259" key="10">
    <source>
        <dbReference type="Pfam" id="PF00764"/>
    </source>
</evidence>
<dbReference type="Gene3D" id="3.40.50.620">
    <property type="entry name" value="HUPs"/>
    <property type="match status" value="1"/>
</dbReference>
<evidence type="ECO:0000256" key="1">
    <source>
        <dbReference type="ARBA" id="ARBA00004967"/>
    </source>
</evidence>
<feature type="binding site" evidence="9">
    <location>
        <position position="118"/>
    </location>
    <ligand>
        <name>L-aspartate</name>
        <dbReference type="ChEBI" id="CHEBI:29991"/>
    </ligand>
</feature>
<feature type="binding site" evidence="9">
    <location>
        <position position="126"/>
    </location>
    <ligand>
        <name>L-citrulline</name>
        <dbReference type="ChEBI" id="CHEBI:57743"/>
    </ligand>
</feature>
<feature type="binding site" evidence="9">
    <location>
        <position position="116"/>
    </location>
    <ligand>
        <name>ATP</name>
        <dbReference type="ChEBI" id="CHEBI:30616"/>
    </ligand>
</feature>
<reference evidence="12 13" key="1">
    <citation type="submission" date="2019-03" db="EMBL/GenBank/DDBJ databases">
        <title>Genomic Encyclopedia of Type Strains, Phase IV (KMG-IV): sequencing the most valuable type-strain genomes for metagenomic binning, comparative biology and taxonomic classification.</title>
        <authorList>
            <person name="Goeker M."/>
        </authorList>
    </citation>
    <scope>NUCLEOTIDE SEQUENCE [LARGE SCALE GENOMIC DNA]</scope>
    <source>
        <strain evidence="12 13">DSM 103428</strain>
    </source>
</reference>
<comment type="caution">
    <text evidence="12">The sequence shown here is derived from an EMBL/GenBank/DDBJ whole genome shotgun (WGS) entry which is preliminary data.</text>
</comment>
<dbReference type="FunFam" id="3.90.1260.10:FF:000007">
    <property type="entry name" value="Argininosuccinate synthase"/>
    <property type="match status" value="1"/>
</dbReference>
<keyword evidence="4 9" id="KW-0055">Arginine biosynthesis</keyword>
<feature type="binding site" evidence="9">
    <location>
        <position position="260"/>
    </location>
    <ligand>
        <name>L-citrulline</name>
        <dbReference type="ChEBI" id="CHEBI:57743"/>
    </ligand>
</feature>
<dbReference type="Pfam" id="PF00764">
    <property type="entry name" value="Arginosuc_synth"/>
    <property type="match status" value="1"/>
</dbReference>
<evidence type="ECO:0000256" key="5">
    <source>
        <dbReference type="ARBA" id="ARBA00022598"/>
    </source>
</evidence>
<evidence type="ECO:0000256" key="4">
    <source>
        <dbReference type="ARBA" id="ARBA00022571"/>
    </source>
</evidence>
<evidence type="ECO:0000256" key="7">
    <source>
        <dbReference type="ARBA" id="ARBA00022741"/>
    </source>
</evidence>
<dbReference type="FunFam" id="3.40.50.620:FF:000019">
    <property type="entry name" value="Argininosuccinate synthase"/>
    <property type="match status" value="1"/>
</dbReference>
<feature type="binding site" evidence="9">
    <location>
        <position position="35"/>
    </location>
    <ligand>
        <name>ATP</name>
        <dbReference type="ChEBI" id="CHEBI:30616"/>
    </ligand>
</feature>
<evidence type="ECO:0000256" key="8">
    <source>
        <dbReference type="ARBA" id="ARBA00022840"/>
    </source>
</evidence>